<dbReference type="GO" id="GO:0005886">
    <property type="term" value="C:plasma membrane"/>
    <property type="evidence" value="ECO:0007669"/>
    <property type="project" value="UniProtKB-SubCell"/>
</dbReference>
<feature type="transmembrane region" description="Helical" evidence="1">
    <location>
        <begin position="52"/>
        <end position="72"/>
    </location>
</feature>
<dbReference type="GO" id="GO:0140359">
    <property type="term" value="F:ABC-type transporter activity"/>
    <property type="evidence" value="ECO:0007669"/>
    <property type="project" value="InterPro"/>
</dbReference>
<dbReference type="EMBL" id="AEPV01000037">
    <property type="protein sequence ID" value="EFU74136.1"/>
    <property type="molecule type" value="Genomic_DNA"/>
</dbReference>
<feature type="transmembrane region" description="Helical" evidence="1">
    <location>
        <begin position="144"/>
        <end position="167"/>
    </location>
</feature>
<comment type="caution">
    <text evidence="2">The sequence shown here is derived from an EMBL/GenBank/DDBJ whole genome shotgun (WGS) entry which is preliminary data.</text>
</comment>
<dbReference type="STRING" id="888064.HMPREF9088_1049"/>
<dbReference type="eggNOG" id="COG1277">
    <property type="taxonomic scope" value="Bacteria"/>
</dbReference>
<feature type="transmembrane region" description="Helical" evidence="1">
    <location>
        <begin position="174"/>
        <end position="199"/>
    </location>
</feature>
<dbReference type="Pfam" id="PF12730">
    <property type="entry name" value="ABC2_membrane_4"/>
    <property type="match status" value="1"/>
</dbReference>
<dbReference type="OrthoDB" id="2295852at2"/>
<name>E6LFA9_ENTI1</name>
<dbReference type="RefSeq" id="WP_007208068.1">
    <property type="nucleotide sequence ID" value="NZ_GL622241.1"/>
</dbReference>
<feature type="transmembrane region" description="Helical" evidence="1">
    <location>
        <begin position="93"/>
        <end position="124"/>
    </location>
</feature>
<dbReference type="Proteomes" id="UP000010296">
    <property type="component" value="Unassembled WGS sequence"/>
</dbReference>
<evidence type="ECO:0000313" key="2">
    <source>
        <dbReference type="EMBL" id="EFU74136.1"/>
    </source>
</evidence>
<keyword evidence="1" id="KW-0472">Membrane</keyword>
<gene>
    <name evidence="2" type="ORF">HMPREF9088_1049</name>
</gene>
<evidence type="ECO:0008006" key="4">
    <source>
        <dbReference type="Google" id="ProtNLM"/>
    </source>
</evidence>
<keyword evidence="1" id="KW-1133">Transmembrane helix</keyword>
<dbReference type="PANTHER" id="PTHR37305">
    <property type="entry name" value="INTEGRAL MEMBRANE PROTEIN-RELATED"/>
    <property type="match status" value="1"/>
</dbReference>
<dbReference type="PANTHER" id="PTHR37305:SF1">
    <property type="entry name" value="MEMBRANE PROTEIN"/>
    <property type="match status" value="1"/>
</dbReference>
<organism evidence="2 3">
    <name type="scientific">Enterococcus italicus (strain DSM 15952 / CCUG 50447 / LMG 22039 / TP 1.5)</name>
    <dbReference type="NCBI Taxonomy" id="888064"/>
    <lineage>
        <taxon>Bacteria</taxon>
        <taxon>Bacillati</taxon>
        <taxon>Bacillota</taxon>
        <taxon>Bacilli</taxon>
        <taxon>Lactobacillales</taxon>
        <taxon>Enterococcaceae</taxon>
        <taxon>Enterococcus</taxon>
    </lineage>
</organism>
<dbReference type="GeneID" id="302705935"/>
<dbReference type="HOGENOM" id="CLU_050687_1_1_9"/>
<protein>
    <recommendedName>
        <fullName evidence="4">ABC-2 type transporter</fullName>
    </recommendedName>
</protein>
<dbReference type="AlphaFoldDB" id="E6LFA9"/>
<reference evidence="2 3" key="1">
    <citation type="submission" date="2010-12" db="EMBL/GenBank/DDBJ databases">
        <authorList>
            <person name="Muzny D."/>
            <person name="Qin X."/>
            <person name="Deng J."/>
            <person name="Jiang H."/>
            <person name="Liu Y."/>
            <person name="Qu J."/>
            <person name="Song X.-Z."/>
            <person name="Zhang L."/>
            <person name="Thornton R."/>
            <person name="Coyle M."/>
            <person name="Francisco L."/>
            <person name="Jackson L."/>
            <person name="Javaid M."/>
            <person name="Korchina V."/>
            <person name="Kovar C."/>
            <person name="Mata R."/>
            <person name="Mathew T."/>
            <person name="Ngo R."/>
            <person name="Nguyen L."/>
            <person name="Nguyen N."/>
            <person name="Okwuonu G."/>
            <person name="Ongeri F."/>
            <person name="Pham C."/>
            <person name="Simmons D."/>
            <person name="Wilczek-Boney K."/>
            <person name="Hale W."/>
            <person name="Jakkamsetti A."/>
            <person name="Pham P."/>
            <person name="Ruth R."/>
            <person name="San Lucas F."/>
            <person name="Warren J."/>
            <person name="Zhang J."/>
            <person name="Zhao Z."/>
            <person name="Zhou C."/>
            <person name="Zhu D."/>
            <person name="Lee S."/>
            <person name="Bess C."/>
            <person name="Blankenburg K."/>
            <person name="Forbes L."/>
            <person name="Fu Q."/>
            <person name="Gubbala S."/>
            <person name="Hirani K."/>
            <person name="Jayaseelan J.C."/>
            <person name="Lara F."/>
            <person name="Munidasa M."/>
            <person name="Palculict T."/>
            <person name="Patil S."/>
            <person name="Pu L.-L."/>
            <person name="Saada N."/>
            <person name="Tang L."/>
            <person name="Weissenberger G."/>
            <person name="Zhu Y."/>
            <person name="Hemphill L."/>
            <person name="Shang Y."/>
            <person name="Youmans B."/>
            <person name="Ayvaz T."/>
            <person name="Ross M."/>
            <person name="Santibanez J."/>
            <person name="Aqrawi P."/>
            <person name="Gross S."/>
            <person name="Joshi V."/>
            <person name="Fowler G."/>
            <person name="Nazareth L."/>
            <person name="Reid J."/>
            <person name="Worley K."/>
            <person name="Petrosino J."/>
            <person name="Highlander S."/>
            <person name="Gibbs R."/>
        </authorList>
    </citation>
    <scope>NUCLEOTIDE SEQUENCE [LARGE SCALE GENOMIC DNA]</scope>
    <source>
        <strain evidence="3">DSM 15952 / CCUG 50447 / LMG 22039 / TP 1.5</strain>
    </source>
</reference>
<proteinExistence type="predicted"/>
<feature type="transmembrane region" description="Helical" evidence="1">
    <location>
        <begin position="242"/>
        <end position="264"/>
    </location>
</feature>
<sequence>MGSLLVNEWLKLAKKKSTIFLFLFLIVATFGITYLMKLAQASVDGPQSFAELSGVSSFLNLVIVILAASTVAEEFSKGTIKFLLIRPFTRSQILFSKWLVCMAYGLVGTIILGISSFFASIIFLKQGSYTASMTSFGGWNAIEVALLYGATNLLMLVFYVSITLFISAVIRSQALAVGLGIGVLFGSSMMNALLFIIMAKHSWLRWNPFNLLNIRELILDFIQMLGGTKSWTSASDMYLLTYWQMGIGILVISAIIYFITNWLFTKRDVALN</sequence>
<dbReference type="PATRIC" id="fig|888064.11.peg.291"/>
<keyword evidence="1" id="KW-0812">Transmembrane</keyword>
<accession>E6LFA9</accession>
<keyword evidence="3" id="KW-1185">Reference proteome</keyword>
<evidence type="ECO:0000256" key="1">
    <source>
        <dbReference type="SAM" id="Phobius"/>
    </source>
</evidence>
<feature type="transmembrane region" description="Helical" evidence="1">
    <location>
        <begin position="20"/>
        <end position="40"/>
    </location>
</feature>
<evidence type="ECO:0000313" key="3">
    <source>
        <dbReference type="Proteomes" id="UP000010296"/>
    </source>
</evidence>